<evidence type="ECO:0000313" key="1">
    <source>
        <dbReference type="EMBL" id="WMB28448.1"/>
    </source>
</evidence>
<dbReference type="RefSeq" id="WP_018365687.1">
    <property type="nucleotide sequence ID" value="NZ_CP104407.1"/>
</dbReference>
<name>A0ABY9LHZ1_9STRE</name>
<dbReference type="Proteomes" id="UP001238096">
    <property type="component" value="Chromosome"/>
</dbReference>
<organism evidence="1 2">
    <name type="scientific">Streptococcus didelphis</name>
    <dbReference type="NCBI Taxonomy" id="102886"/>
    <lineage>
        <taxon>Bacteria</taxon>
        <taxon>Bacillati</taxon>
        <taxon>Bacillota</taxon>
        <taxon>Bacilli</taxon>
        <taxon>Lactobacillales</taxon>
        <taxon>Streptococcaceae</taxon>
        <taxon>Streptococcus</taxon>
    </lineage>
</organism>
<keyword evidence="2" id="KW-1185">Reference proteome</keyword>
<proteinExistence type="predicted"/>
<reference evidence="2" key="1">
    <citation type="submission" date="2022-10" db="EMBL/GenBank/DDBJ databases">
        <title>Streptococcus didelphis as causative of fatal infections in opossums (Didelphis albiventris).</title>
        <authorList>
            <person name="Breyer G.M."/>
            <person name="Da Silva M.E.R.J."/>
            <person name="Siqueira F.M."/>
        </authorList>
    </citation>
    <scope>NUCLEOTIDE SEQUENCE [LARGE SCALE GENOMIC DNA]</scope>
    <source>
        <strain evidence="2">LBVP101/21</strain>
    </source>
</reference>
<evidence type="ECO:0008006" key="3">
    <source>
        <dbReference type="Google" id="ProtNLM"/>
    </source>
</evidence>
<protein>
    <recommendedName>
        <fullName evidence="3">DUF2642 domain-containing protein</fullName>
    </recommendedName>
</protein>
<sequence>MKRLTPLLKSLLYDFIEAKPHKQQDISLQSNKLIASIDKAKKSKLPIHVISKDKSFTGQLLKYDKARGLVYLKTESKSLTLMIPLADIQKISFLPQPTSKE</sequence>
<evidence type="ECO:0000313" key="2">
    <source>
        <dbReference type="Proteomes" id="UP001238096"/>
    </source>
</evidence>
<dbReference type="EMBL" id="CP110509">
    <property type="protein sequence ID" value="WMB28448.1"/>
    <property type="molecule type" value="Genomic_DNA"/>
</dbReference>
<accession>A0ABY9LHZ1</accession>
<gene>
    <name evidence="1" type="ORF">N1496_02295</name>
</gene>